<protein>
    <submittedName>
        <fullName evidence="2">Uncharacterized protein</fullName>
    </submittedName>
</protein>
<sequence length="153" mass="16420">MDGSSNNSKKKQSNNGSSNNEKKKPSTNGSSNNAKEKPSTNGSSNNAKEKPSTNGSSNNKKKKLTTNNQSALQCLTGPNLEILVAVLLLTGKLRVDSVQLFRQATMIVGLTGEFITLGDLNNKNVDNMLKFLNDNGSMTVDDIISALKKKMDT</sequence>
<name>A0A517I1I6_BREBE</name>
<feature type="compositionally biased region" description="Low complexity" evidence="1">
    <location>
        <begin position="1"/>
        <end position="19"/>
    </location>
</feature>
<evidence type="ECO:0000256" key="1">
    <source>
        <dbReference type="SAM" id="MobiDB-lite"/>
    </source>
</evidence>
<evidence type="ECO:0000313" key="3">
    <source>
        <dbReference type="Proteomes" id="UP000317713"/>
    </source>
</evidence>
<proteinExistence type="predicted"/>
<dbReference type="AlphaFoldDB" id="A0A517I1I6"/>
<evidence type="ECO:0000313" key="2">
    <source>
        <dbReference type="EMBL" id="QDS32771.1"/>
    </source>
</evidence>
<dbReference type="RefSeq" id="WP_144612926.1">
    <property type="nucleotide sequence ID" value="NZ_CP042161.1"/>
</dbReference>
<accession>A0A517I1I6</accession>
<organism evidence="2 3">
    <name type="scientific">Brevibacillus brevis</name>
    <name type="common">Bacillus brevis</name>
    <dbReference type="NCBI Taxonomy" id="1393"/>
    <lineage>
        <taxon>Bacteria</taxon>
        <taxon>Bacillati</taxon>
        <taxon>Bacillota</taxon>
        <taxon>Bacilli</taxon>
        <taxon>Bacillales</taxon>
        <taxon>Paenibacillaceae</taxon>
        <taxon>Brevibacillus</taxon>
    </lineage>
</organism>
<gene>
    <name evidence="2" type="ORF">FPS98_01580</name>
</gene>
<dbReference type="Proteomes" id="UP000317713">
    <property type="component" value="Chromosome"/>
</dbReference>
<feature type="compositionally biased region" description="Polar residues" evidence="1">
    <location>
        <begin position="26"/>
        <end position="46"/>
    </location>
</feature>
<reference evidence="2 3" key="1">
    <citation type="submission" date="2019-07" db="EMBL/GenBank/DDBJ databases">
        <title>Characterization of Brevibacillus brevis HK544, as a potential biocontrol agent.</title>
        <authorList>
            <person name="Kim H."/>
        </authorList>
    </citation>
    <scope>NUCLEOTIDE SEQUENCE [LARGE SCALE GENOMIC DNA]</scope>
    <source>
        <strain evidence="2 3">HK544</strain>
    </source>
</reference>
<feature type="region of interest" description="Disordered" evidence="1">
    <location>
        <begin position="1"/>
        <end position="65"/>
    </location>
</feature>
<dbReference type="EMBL" id="CP042161">
    <property type="protein sequence ID" value="QDS32771.1"/>
    <property type="molecule type" value="Genomic_DNA"/>
</dbReference>